<keyword evidence="1" id="KW-0472">Membrane</keyword>
<accession>A0A841TIY9</accession>
<keyword evidence="2" id="KW-0689">Ribosomal protein</keyword>
<organism evidence="2 3">
    <name type="scientific">Cohnella lubricantis</name>
    <dbReference type="NCBI Taxonomy" id="2163172"/>
    <lineage>
        <taxon>Bacteria</taxon>
        <taxon>Bacillati</taxon>
        <taxon>Bacillota</taxon>
        <taxon>Bacilli</taxon>
        <taxon>Bacillales</taxon>
        <taxon>Paenibacillaceae</taxon>
        <taxon>Cohnella</taxon>
    </lineage>
</organism>
<dbReference type="AlphaFoldDB" id="A0A841TIY9"/>
<protein>
    <submittedName>
        <fullName evidence="2">50S ribosomal protein L33</fullName>
    </submittedName>
</protein>
<dbReference type="RefSeq" id="WP_185179725.1">
    <property type="nucleotide sequence ID" value="NZ_CBCSEP010000009.1"/>
</dbReference>
<dbReference type="Proteomes" id="UP000574133">
    <property type="component" value="Unassembled WGS sequence"/>
</dbReference>
<dbReference type="EMBL" id="JACJVN010000055">
    <property type="protein sequence ID" value="MBB6678461.1"/>
    <property type="molecule type" value="Genomic_DNA"/>
</dbReference>
<dbReference type="GO" id="GO:0005840">
    <property type="term" value="C:ribosome"/>
    <property type="evidence" value="ECO:0007669"/>
    <property type="project" value="UniProtKB-KW"/>
</dbReference>
<name>A0A841TIY9_9BACL</name>
<keyword evidence="2" id="KW-0687">Ribonucleoprotein</keyword>
<feature type="transmembrane region" description="Helical" evidence="1">
    <location>
        <begin position="53"/>
        <end position="72"/>
    </location>
</feature>
<keyword evidence="1" id="KW-0812">Transmembrane</keyword>
<comment type="caution">
    <text evidence="2">The sequence shown here is derived from an EMBL/GenBank/DDBJ whole genome shotgun (WGS) entry which is preliminary data.</text>
</comment>
<keyword evidence="3" id="KW-1185">Reference proteome</keyword>
<evidence type="ECO:0000313" key="2">
    <source>
        <dbReference type="EMBL" id="MBB6678461.1"/>
    </source>
</evidence>
<proteinExistence type="predicted"/>
<gene>
    <name evidence="2" type="ORF">H4Q31_14225</name>
</gene>
<sequence>MSRITREQALKFVGKQVYALRKDGTQVSGRLVRVSGSRLVLSQQKGRKASTKAILPLALFDVLAIGTAPFAYGGYGPWGYGGYGGYGWGGGFGWW</sequence>
<reference evidence="2 3" key="1">
    <citation type="submission" date="2020-08" db="EMBL/GenBank/DDBJ databases">
        <title>Cohnella phylogeny.</title>
        <authorList>
            <person name="Dunlap C."/>
        </authorList>
    </citation>
    <scope>NUCLEOTIDE SEQUENCE [LARGE SCALE GENOMIC DNA]</scope>
    <source>
        <strain evidence="2 3">DSM 103658</strain>
    </source>
</reference>
<evidence type="ECO:0000313" key="3">
    <source>
        <dbReference type="Proteomes" id="UP000574133"/>
    </source>
</evidence>
<keyword evidence="1" id="KW-1133">Transmembrane helix</keyword>
<evidence type="ECO:0000256" key="1">
    <source>
        <dbReference type="SAM" id="Phobius"/>
    </source>
</evidence>